<feature type="domain" description="Rhodopsin" evidence="8">
    <location>
        <begin position="50"/>
        <end position="287"/>
    </location>
</feature>
<dbReference type="AlphaFoldDB" id="A0AA39WW79"/>
<name>A0AA39WW79_9PEZI</name>
<comment type="similarity">
    <text evidence="5">Belongs to the SAT4 family.</text>
</comment>
<dbReference type="Pfam" id="PF20684">
    <property type="entry name" value="Fung_rhodopsin"/>
    <property type="match status" value="1"/>
</dbReference>
<evidence type="ECO:0000256" key="3">
    <source>
        <dbReference type="ARBA" id="ARBA00022989"/>
    </source>
</evidence>
<sequence length="394" mass="43340">MSSADGSFVPASPPPPGVTPDFVNGESIAYRLFVVAILFSVLSLLFLSSRLFTAASIQKKWHPDDTLIIVAWFIALANSVIAMVQTKYGLGKHMWEVSAMDFQEFMKIGMIGGLLTYNLATLFIKTSILSFYLRFSVDRAFRVAVYVVMVVTVGYTVPNAILVLYACRPMKAYWDFAAKATGQCVNLDAAFHTANTLNMLTDFAILLLPIWMLRPMQVPLFKKIGVALILMAGGFVCGISLMRMIMALLGIFNPDISFHYTGNLIWIVEMNFGIICACLPALRPFLKHYFPNLAFFDPQVEQRVVSSFRLSNRAAHFGRPSTTDGFDASDATTLPTAMGNKVLRTKPSAGSGSSEGDQEHGMRKMDEKTASHQTETSPSTLVPSYDARSVDSGV</sequence>
<evidence type="ECO:0000256" key="5">
    <source>
        <dbReference type="ARBA" id="ARBA00038359"/>
    </source>
</evidence>
<feature type="compositionally biased region" description="Polar residues" evidence="6">
    <location>
        <begin position="371"/>
        <end position="382"/>
    </location>
</feature>
<gene>
    <name evidence="9" type="ORF">B0T14DRAFT_425653</name>
</gene>
<feature type="transmembrane region" description="Helical" evidence="7">
    <location>
        <begin position="264"/>
        <end position="282"/>
    </location>
</feature>
<feature type="compositionally biased region" description="Basic and acidic residues" evidence="6">
    <location>
        <begin position="357"/>
        <end position="370"/>
    </location>
</feature>
<comment type="subcellular location">
    <subcellularLocation>
        <location evidence="1">Membrane</location>
        <topology evidence="1">Multi-pass membrane protein</topology>
    </subcellularLocation>
</comment>
<feature type="transmembrane region" description="Helical" evidence="7">
    <location>
        <begin position="28"/>
        <end position="47"/>
    </location>
</feature>
<evidence type="ECO:0000313" key="9">
    <source>
        <dbReference type="EMBL" id="KAK0622773.1"/>
    </source>
</evidence>
<evidence type="ECO:0000256" key="1">
    <source>
        <dbReference type="ARBA" id="ARBA00004141"/>
    </source>
</evidence>
<evidence type="ECO:0000256" key="7">
    <source>
        <dbReference type="SAM" id="Phobius"/>
    </source>
</evidence>
<feature type="transmembrane region" description="Helical" evidence="7">
    <location>
        <begin position="196"/>
        <end position="213"/>
    </location>
</feature>
<feature type="transmembrane region" description="Helical" evidence="7">
    <location>
        <begin position="67"/>
        <end position="88"/>
    </location>
</feature>
<accession>A0AA39WW79</accession>
<feature type="compositionally biased region" description="Polar residues" evidence="6">
    <location>
        <begin position="326"/>
        <end position="335"/>
    </location>
</feature>
<feature type="region of interest" description="Disordered" evidence="6">
    <location>
        <begin position="326"/>
        <end position="394"/>
    </location>
</feature>
<proteinExistence type="inferred from homology"/>
<dbReference type="PANTHER" id="PTHR33048">
    <property type="entry name" value="PTH11-LIKE INTEGRAL MEMBRANE PROTEIN (AFU_ORTHOLOGUE AFUA_5G11245)"/>
    <property type="match status" value="1"/>
</dbReference>
<keyword evidence="4 7" id="KW-0472">Membrane</keyword>
<evidence type="ECO:0000256" key="4">
    <source>
        <dbReference type="ARBA" id="ARBA00023136"/>
    </source>
</evidence>
<protein>
    <recommendedName>
        <fullName evidence="8">Rhodopsin domain-containing protein</fullName>
    </recommendedName>
</protein>
<evidence type="ECO:0000256" key="2">
    <source>
        <dbReference type="ARBA" id="ARBA00022692"/>
    </source>
</evidence>
<feature type="transmembrane region" description="Helical" evidence="7">
    <location>
        <begin position="225"/>
        <end position="252"/>
    </location>
</feature>
<feature type="transmembrane region" description="Helical" evidence="7">
    <location>
        <begin position="143"/>
        <end position="166"/>
    </location>
</feature>
<evidence type="ECO:0000259" key="8">
    <source>
        <dbReference type="Pfam" id="PF20684"/>
    </source>
</evidence>
<dbReference type="InterPro" id="IPR049326">
    <property type="entry name" value="Rhodopsin_dom_fungi"/>
</dbReference>
<dbReference type="Proteomes" id="UP001175000">
    <property type="component" value="Unassembled WGS sequence"/>
</dbReference>
<keyword evidence="3 7" id="KW-1133">Transmembrane helix</keyword>
<evidence type="ECO:0000313" key="10">
    <source>
        <dbReference type="Proteomes" id="UP001175000"/>
    </source>
</evidence>
<dbReference type="EMBL" id="JAULSU010000003">
    <property type="protein sequence ID" value="KAK0622773.1"/>
    <property type="molecule type" value="Genomic_DNA"/>
</dbReference>
<organism evidence="9 10">
    <name type="scientific">Immersiella caudata</name>
    <dbReference type="NCBI Taxonomy" id="314043"/>
    <lineage>
        <taxon>Eukaryota</taxon>
        <taxon>Fungi</taxon>
        <taxon>Dikarya</taxon>
        <taxon>Ascomycota</taxon>
        <taxon>Pezizomycotina</taxon>
        <taxon>Sordariomycetes</taxon>
        <taxon>Sordariomycetidae</taxon>
        <taxon>Sordariales</taxon>
        <taxon>Lasiosphaeriaceae</taxon>
        <taxon>Immersiella</taxon>
    </lineage>
</organism>
<dbReference type="InterPro" id="IPR052337">
    <property type="entry name" value="SAT4-like"/>
</dbReference>
<dbReference type="GO" id="GO:0016020">
    <property type="term" value="C:membrane"/>
    <property type="evidence" value="ECO:0007669"/>
    <property type="project" value="UniProtKB-SubCell"/>
</dbReference>
<feature type="transmembrane region" description="Helical" evidence="7">
    <location>
        <begin position="108"/>
        <end position="131"/>
    </location>
</feature>
<keyword evidence="2 7" id="KW-0812">Transmembrane</keyword>
<dbReference type="PANTHER" id="PTHR33048:SF55">
    <property type="entry name" value="INTEGRAL MEMBRANE PROTEIN"/>
    <property type="match status" value="1"/>
</dbReference>
<keyword evidence="10" id="KW-1185">Reference proteome</keyword>
<evidence type="ECO:0000256" key="6">
    <source>
        <dbReference type="SAM" id="MobiDB-lite"/>
    </source>
</evidence>
<comment type="caution">
    <text evidence="9">The sequence shown here is derived from an EMBL/GenBank/DDBJ whole genome shotgun (WGS) entry which is preliminary data.</text>
</comment>
<reference evidence="9" key="1">
    <citation type="submission" date="2023-06" db="EMBL/GenBank/DDBJ databases">
        <title>Genome-scale phylogeny and comparative genomics of the fungal order Sordariales.</title>
        <authorList>
            <consortium name="Lawrence Berkeley National Laboratory"/>
            <person name="Hensen N."/>
            <person name="Bonometti L."/>
            <person name="Westerberg I."/>
            <person name="Brannstrom I.O."/>
            <person name="Guillou S."/>
            <person name="Cros-Aarteil S."/>
            <person name="Calhoun S."/>
            <person name="Haridas S."/>
            <person name="Kuo A."/>
            <person name="Mondo S."/>
            <person name="Pangilinan J."/>
            <person name="Riley R."/>
            <person name="Labutti K."/>
            <person name="Andreopoulos B."/>
            <person name="Lipzen A."/>
            <person name="Chen C."/>
            <person name="Yanf M."/>
            <person name="Daum C."/>
            <person name="Ng V."/>
            <person name="Clum A."/>
            <person name="Steindorff A."/>
            <person name="Ohm R."/>
            <person name="Martin F."/>
            <person name="Silar P."/>
            <person name="Natvig D."/>
            <person name="Lalanne C."/>
            <person name="Gautier V."/>
            <person name="Ament-Velasquez S.L."/>
            <person name="Kruys A."/>
            <person name="Hutchinson M.I."/>
            <person name="Powell A.J."/>
            <person name="Barry K."/>
            <person name="Miller A.N."/>
            <person name="Grigoriev I.V."/>
            <person name="Debuchy R."/>
            <person name="Gladieux P."/>
            <person name="Thoren M.H."/>
            <person name="Johannesson H."/>
        </authorList>
    </citation>
    <scope>NUCLEOTIDE SEQUENCE</scope>
    <source>
        <strain evidence="9">CBS 606.72</strain>
    </source>
</reference>